<keyword evidence="3" id="KW-0862">Zinc</keyword>
<proteinExistence type="predicted"/>
<dbReference type="PROSITE" id="PS50865">
    <property type="entry name" value="ZF_MYND_2"/>
    <property type="match status" value="1"/>
</dbReference>
<keyword evidence="7" id="KW-1185">Reference proteome</keyword>
<evidence type="ECO:0000256" key="4">
    <source>
        <dbReference type="PROSITE-ProRule" id="PRU00134"/>
    </source>
</evidence>
<dbReference type="OrthoDB" id="9922773at2759"/>
<gene>
    <name evidence="6" type="ORF">PHLGIDRAFT_316181</name>
</gene>
<keyword evidence="1" id="KW-0479">Metal-binding</keyword>
<dbReference type="AlphaFoldDB" id="A0A0C3S2G8"/>
<dbReference type="HOGENOM" id="CLU_092131_0_0_1"/>
<protein>
    <recommendedName>
        <fullName evidence="5">MYND-type domain-containing protein</fullName>
    </recommendedName>
</protein>
<name>A0A0C3S2G8_PHLG1</name>
<dbReference type="GO" id="GO:0008270">
    <property type="term" value="F:zinc ion binding"/>
    <property type="evidence" value="ECO:0007669"/>
    <property type="project" value="UniProtKB-KW"/>
</dbReference>
<evidence type="ECO:0000256" key="3">
    <source>
        <dbReference type="ARBA" id="ARBA00022833"/>
    </source>
</evidence>
<dbReference type="PROSITE" id="PS01360">
    <property type="entry name" value="ZF_MYND_1"/>
    <property type="match status" value="1"/>
</dbReference>
<dbReference type="Gene3D" id="6.10.140.2220">
    <property type="match status" value="1"/>
</dbReference>
<sequence length="232" mass="26814">MKAACYFCNNDIPEGKVKRCSRCRLTIYCSKECQTASWKSGHRTICRPHPLFNAPDGTPMPKPEKFSNAWAEQQIEKRFDAWIQAWRGSFSQFAMMALDLPNHPCDRNMTHCMTLWVRVNEDPVARIRDFLIRKAGVRAIAELRREHSTLEDLLPAGSVDPTKVCYVVLLEDAQGRPRRAQYVQFEYGALEIWRHMPKDMYAGIPIDWSDVLKYVVDQSTPEETMVKLTSEV</sequence>
<evidence type="ECO:0000313" key="7">
    <source>
        <dbReference type="Proteomes" id="UP000053257"/>
    </source>
</evidence>
<evidence type="ECO:0000256" key="2">
    <source>
        <dbReference type="ARBA" id="ARBA00022771"/>
    </source>
</evidence>
<evidence type="ECO:0000259" key="5">
    <source>
        <dbReference type="PROSITE" id="PS50865"/>
    </source>
</evidence>
<organism evidence="6 7">
    <name type="scientific">Phlebiopsis gigantea (strain 11061_1 CR5-6)</name>
    <name type="common">White-rot fungus</name>
    <name type="synonym">Peniophora gigantea</name>
    <dbReference type="NCBI Taxonomy" id="745531"/>
    <lineage>
        <taxon>Eukaryota</taxon>
        <taxon>Fungi</taxon>
        <taxon>Dikarya</taxon>
        <taxon>Basidiomycota</taxon>
        <taxon>Agaricomycotina</taxon>
        <taxon>Agaricomycetes</taxon>
        <taxon>Polyporales</taxon>
        <taxon>Phanerochaetaceae</taxon>
        <taxon>Phlebiopsis</taxon>
    </lineage>
</organism>
<dbReference type="SUPFAM" id="SSF144232">
    <property type="entry name" value="HIT/MYND zinc finger-like"/>
    <property type="match status" value="1"/>
</dbReference>
<dbReference type="EMBL" id="KN840465">
    <property type="protein sequence ID" value="KIP09486.1"/>
    <property type="molecule type" value="Genomic_DNA"/>
</dbReference>
<accession>A0A0C3S2G8</accession>
<dbReference type="Pfam" id="PF01753">
    <property type="entry name" value="zf-MYND"/>
    <property type="match status" value="1"/>
</dbReference>
<reference evidence="6 7" key="1">
    <citation type="journal article" date="2014" name="PLoS Genet.">
        <title>Analysis of the Phlebiopsis gigantea genome, transcriptome and secretome provides insight into its pioneer colonization strategies of wood.</title>
        <authorList>
            <person name="Hori C."/>
            <person name="Ishida T."/>
            <person name="Igarashi K."/>
            <person name="Samejima M."/>
            <person name="Suzuki H."/>
            <person name="Master E."/>
            <person name="Ferreira P."/>
            <person name="Ruiz-Duenas F.J."/>
            <person name="Held B."/>
            <person name="Canessa P."/>
            <person name="Larrondo L.F."/>
            <person name="Schmoll M."/>
            <person name="Druzhinina I.S."/>
            <person name="Kubicek C.P."/>
            <person name="Gaskell J.A."/>
            <person name="Kersten P."/>
            <person name="St John F."/>
            <person name="Glasner J."/>
            <person name="Sabat G."/>
            <person name="Splinter BonDurant S."/>
            <person name="Syed K."/>
            <person name="Yadav J."/>
            <person name="Mgbeahuruike A.C."/>
            <person name="Kovalchuk A."/>
            <person name="Asiegbu F.O."/>
            <person name="Lackner G."/>
            <person name="Hoffmeister D."/>
            <person name="Rencoret J."/>
            <person name="Gutierrez A."/>
            <person name="Sun H."/>
            <person name="Lindquist E."/>
            <person name="Barry K."/>
            <person name="Riley R."/>
            <person name="Grigoriev I.V."/>
            <person name="Henrissat B."/>
            <person name="Kues U."/>
            <person name="Berka R.M."/>
            <person name="Martinez A.T."/>
            <person name="Covert S.F."/>
            <person name="Blanchette R.A."/>
            <person name="Cullen D."/>
        </authorList>
    </citation>
    <scope>NUCLEOTIDE SEQUENCE [LARGE SCALE GENOMIC DNA]</scope>
    <source>
        <strain evidence="6 7">11061_1 CR5-6</strain>
    </source>
</reference>
<evidence type="ECO:0000313" key="6">
    <source>
        <dbReference type="EMBL" id="KIP09486.1"/>
    </source>
</evidence>
<dbReference type="InterPro" id="IPR002893">
    <property type="entry name" value="Znf_MYND"/>
</dbReference>
<feature type="domain" description="MYND-type" evidence="5">
    <location>
        <begin position="5"/>
        <end position="46"/>
    </location>
</feature>
<keyword evidence="2 4" id="KW-0863">Zinc-finger</keyword>
<evidence type="ECO:0000256" key="1">
    <source>
        <dbReference type="ARBA" id="ARBA00022723"/>
    </source>
</evidence>
<dbReference type="Proteomes" id="UP000053257">
    <property type="component" value="Unassembled WGS sequence"/>
</dbReference>